<evidence type="ECO:0000313" key="3">
    <source>
        <dbReference type="Proteomes" id="UP000738517"/>
    </source>
</evidence>
<dbReference type="Pfam" id="PF00753">
    <property type="entry name" value="Lactamase_B"/>
    <property type="match status" value="1"/>
</dbReference>
<dbReference type="PANTHER" id="PTHR46018:SF2">
    <property type="entry name" value="ZINC PHOSPHODIESTERASE ELAC PROTEIN 1"/>
    <property type="match status" value="1"/>
</dbReference>
<dbReference type="InterPro" id="IPR027417">
    <property type="entry name" value="P-loop_NTPase"/>
</dbReference>
<reference evidence="2 3" key="1">
    <citation type="journal article" date="2017" name="Int. J. Syst. Evol. Microbiol.">
        <title>Photobacterium alginatilyticum sp. nov., a marine bacterium isolated from bottom seawater.</title>
        <authorList>
            <person name="Wang X."/>
            <person name="Wang Y."/>
            <person name="Yang X."/>
            <person name="Sun H."/>
            <person name="Li B."/>
            <person name="Zhang X.H."/>
        </authorList>
    </citation>
    <scope>NUCLEOTIDE SEQUENCE [LARGE SCALE GENOMIC DNA]</scope>
    <source>
        <strain evidence="2 3">P03D4</strain>
    </source>
</reference>
<evidence type="ECO:0000313" key="2">
    <source>
        <dbReference type="EMBL" id="NBI51786.1"/>
    </source>
</evidence>
<dbReference type="InterPro" id="IPR001279">
    <property type="entry name" value="Metallo-B-lactamas"/>
</dbReference>
<name>A0ABW9YET2_9GAMM</name>
<comment type="caution">
    <text evidence="2">The sequence shown here is derived from an EMBL/GenBank/DDBJ whole genome shotgun (WGS) entry which is preliminary data.</text>
</comment>
<dbReference type="Proteomes" id="UP000738517">
    <property type="component" value="Unassembled WGS sequence"/>
</dbReference>
<sequence length="649" mass="71894">MVLPQQQLSYAQGVEHLFQTLSKQHERVLLFGPTGAGKSYLAAELARRLSVADQSCVCLSADPGSPKFGVPAAVNIGVWRDGQWRLADFEALCSLDAARFRLPLAEAVNRLLLRTTIKHSLLIDAPGMTRGVAAAELLTTLINLTAATVLVVLDDNQDGSIDLEPEIGSINLPVIWISSSEDARAPGRFQRLTWRTQLWDSYMDGAEETILPIDSVAVLGTPPPIEDPEKWCGRLISLSDEDGLICMGEVLELEKENIRLRCHKVGRLPSQLLLRDAWHLPGQKLVTVNHRKKPKSDTTAFKGSSLVYASDHRESVSSTQIRRRDITAELVNSLFEDPLLLLKTNWSRRCLLFDLGNTSRLPMRHTHNVSHIFITHAHFDHIGGFMGLLRVRLGAPASCTLYGPPGLARHIAGMLSGILWDRIGDNGPEFNIAELHGEILRCFCLRAGSEEMVVMPDRRVKDGVIHQEERFLVRAVELDHGTPVLAYAYEPVSAVVVSEEALSDLELQPGPWLGKLKYAYMAGDHGLLVTLPNGENRLVGELASPLLYKQAGKKLVYATDLADTIQNRDKLIALAHNAGTLICEAAFSRDDQFRAVNNGHLTTTACGEIAAAADVEQLMPFHFSRRYEGDPERMYREIEDVFSRVIRIS</sequence>
<protein>
    <submittedName>
        <fullName evidence="2">MBL fold metallo-hydrolase</fullName>
    </submittedName>
</protein>
<dbReference type="PANTHER" id="PTHR46018">
    <property type="entry name" value="ZINC PHOSPHODIESTERASE ELAC PROTEIN 1"/>
    <property type="match status" value="1"/>
</dbReference>
<dbReference type="Gene3D" id="3.40.50.300">
    <property type="entry name" value="P-loop containing nucleotide triphosphate hydrolases"/>
    <property type="match status" value="1"/>
</dbReference>
<dbReference type="EMBL" id="RSEJ01000003">
    <property type="protein sequence ID" value="NBI51786.1"/>
    <property type="molecule type" value="Genomic_DNA"/>
</dbReference>
<feature type="domain" description="Metallo-beta-lactamase" evidence="1">
    <location>
        <begin position="368"/>
        <end position="406"/>
    </location>
</feature>
<gene>
    <name evidence="2" type="ORF">EIZ48_04245</name>
</gene>
<evidence type="ECO:0000259" key="1">
    <source>
        <dbReference type="Pfam" id="PF00753"/>
    </source>
</evidence>
<proteinExistence type="predicted"/>
<dbReference type="Gene3D" id="3.60.15.10">
    <property type="entry name" value="Ribonuclease Z/Hydroxyacylglutathione hydrolase-like"/>
    <property type="match status" value="1"/>
</dbReference>
<dbReference type="RefSeq" id="WP_160648854.1">
    <property type="nucleotide sequence ID" value="NZ_RSEJ01000003.1"/>
</dbReference>
<dbReference type="InterPro" id="IPR036866">
    <property type="entry name" value="RibonucZ/Hydroxyglut_hydro"/>
</dbReference>
<dbReference type="SUPFAM" id="SSF52540">
    <property type="entry name" value="P-loop containing nucleoside triphosphate hydrolases"/>
    <property type="match status" value="1"/>
</dbReference>
<accession>A0ABW9YET2</accession>
<keyword evidence="3" id="KW-1185">Reference proteome</keyword>
<organism evidence="2 3">
    <name type="scientific">Photobacterium alginatilyticum</name>
    <dbReference type="NCBI Taxonomy" id="1775171"/>
    <lineage>
        <taxon>Bacteria</taxon>
        <taxon>Pseudomonadati</taxon>
        <taxon>Pseudomonadota</taxon>
        <taxon>Gammaproteobacteria</taxon>
        <taxon>Vibrionales</taxon>
        <taxon>Vibrionaceae</taxon>
        <taxon>Photobacterium</taxon>
    </lineage>
</organism>
<dbReference type="SUPFAM" id="SSF56281">
    <property type="entry name" value="Metallo-hydrolase/oxidoreductase"/>
    <property type="match status" value="1"/>
</dbReference>